<proteinExistence type="predicted"/>
<accession>A0A914BPG1</accession>
<feature type="compositionally biased region" description="Polar residues" evidence="6">
    <location>
        <begin position="130"/>
        <end position="140"/>
    </location>
</feature>
<keyword evidence="9" id="KW-1185">Reference proteome</keyword>
<dbReference type="Pfam" id="PF00169">
    <property type="entry name" value="PH"/>
    <property type="match status" value="1"/>
</dbReference>
<dbReference type="RefSeq" id="XP_038077591.1">
    <property type="nucleotide sequence ID" value="XM_038221663.1"/>
</dbReference>
<evidence type="ECO:0000256" key="3">
    <source>
        <dbReference type="ARBA" id="ARBA00022737"/>
    </source>
</evidence>
<feature type="region of interest" description="Disordered" evidence="6">
    <location>
        <begin position="123"/>
        <end position="227"/>
    </location>
</feature>
<evidence type="ECO:0000259" key="7">
    <source>
        <dbReference type="PROSITE" id="PS50003"/>
    </source>
</evidence>
<dbReference type="PROSITE" id="PS50003">
    <property type="entry name" value="PH_DOMAIN"/>
    <property type="match status" value="1"/>
</dbReference>
<feature type="compositionally biased region" description="Basic residues" evidence="6">
    <location>
        <begin position="593"/>
        <end position="611"/>
    </location>
</feature>
<evidence type="ECO:0000256" key="4">
    <source>
        <dbReference type="ARBA" id="ARBA00023054"/>
    </source>
</evidence>
<comment type="subcellular location">
    <subcellularLocation>
        <location evidence="1">Cytoplasm</location>
    </subcellularLocation>
</comment>
<feature type="compositionally biased region" description="Acidic residues" evidence="6">
    <location>
        <begin position="201"/>
        <end position="227"/>
    </location>
</feature>
<feature type="domain" description="PH" evidence="7">
    <location>
        <begin position="275"/>
        <end position="378"/>
    </location>
</feature>
<feature type="region of interest" description="Disordered" evidence="6">
    <location>
        <begin position="235"/>
        <end position="254"/>
    </location>
</feature>
<dbReference type="OrthoDB" id="5970758at2759"/>
<name>A0A914BPG1_PATMI</name>
<keyword evidence="2" id="KW-0963">Cytoplasm</keyword>
<dbReference type="InterPro" id="IPR030113">
    <property type="entry name" value="AFAP"/>
</dbReference>
<evidence type="ECO:0000256" key="6">
    <source>
        <dbReference type="SAM" id="MobiDB-lite"/>
    </source>
</evidence>
<dbReference type="GO" id="GO:0017124">
    <property type="term" value="F:SH3 domain binding"/>
    <property type="evidence" value="ECO:0007669"/>
    <property type="project" value="TreeGrafter"/>
</dbReference>
<dbReference type="InterPro" id="IPR001849">
    <property type="entry name" value="PH_domain"/>
</dbReference>
<evidence type="ECO:0000256" key="1">
    <source>
        <dbReference type="ARBA" id="ARBA00004496"/>
    </source>
</evidence>
<feature type="compositionally biased region" description="Acidic residues" evidence="6">
    <location>
        <begin position="148"/>
        <end position="157"/>
    </location>
</feature>
<dbReference type="GO" id="GO:0005829">
    <property type="term" value="C:cytosol"/>
    <property type="evidence" value="ECO:0007669"/>
    <property type="project" value="TreeGrafter"/>
</dbReference>
<dbReference type="GeneID" id="119745356"/>
<dbReference type="PANTHER" id="PTHR14338">
    <property type="entry name" value="ACTIN FILAMENT-ASSOCIATED PROTEIN 1 FAMILY MEMBER"/>
    <property type="match status" value="1"/>
</dbReference>
<feature type="coiled-coil region" evidence="5">
    <location>
        <begin position="659"/>
        <end position="716"/>
    </location>
</feature>
<dbReference type="EnsemblMetazoa" id="XM_038221663.1">
    <property type="protein sequence ID" value="XP_038077591.1"/>
    <property type="gene ID" value="LOC119745356"/>
</dbReference>
<keyword evidence="3" id="KW-0677">Repeat</keyword>
<feature type="compositionally biased region" description="Basic and acidic residues" evidence="6">
    <location>
        <begin position="564"/>
        <end position="573"/>
    </location>
</feature>
<dbReference type="SMART" id="SM00233">
    <property type="entry name" value="PH"/>
    <property type="match status" value="2"/>
</dbReference>
<evidence type="ECO:0000256" key="2">
    <source>
        <dbReference type="ARBA" id="ARBA00022490"/>
    </source>
</evidence>
<protein>
    <recommendedName>
        <fullName evidence="7">PH domain-containing protein</fullName>
    </recommendedName>
</protein>
<dbReference type="Gene3D" id="2.30.29.30">
    <property type="entry name" value="Pleckstrin-homology domain (PH domain)/Phosphotyrosine-binding domain (PTB)"/>
    <property type="match status" value="1"/>
</dbReference>
<dbReference type="PANTHER" id="PTHR14338:SF7">
    <property type="entry name" value="PH DOMAIN-CONTAINING PROTEIN"/>
    <property type="match status" value="1"/>
</dbReference>
<keyword evidence="4 5" id="KW-0175">Coiled coil</keyword>
<evidence type="ECO:0000313" key="8">
    <source>
        <dbReference type="EnsemblMetazoa" id="XP_038077591.1"/>
    </source>
</evidence>
<feature type="region of interest" description="Disordered" evidence="6">
    <location>
        <begin position="785"/>
        <end position="815"/>
    </location>
</feature>
<feature type="region of interest" description="Disordered" evidence="6">
    <location>
        <begin position="553"/>
        <end position="615"/>
    </location>
</feature>
<dbReference type="AlphaFoldDB" id="A0A914BPG1"/>
<dbReference type="InterPro" id="IPR011993">
    <property type="entry name" value="PH-like_dom_sf"/>
</dbReference>
<reference evidence="8" key="1">
    <citation type="submission" date="2022-11" db="UniProtKB">
        <authorList>
            <consortium name="EnsemblMetazoa"/>
        </authorList>
    </citation>
    <scope>IDENTIFICATION</scope>
</reference>
<dbReference type="SUPFAM" id="SSF50729">
    <property type="entry name" value="PH domain-like"/>
    <property type="match status" value="1"/>
</dbReference>
<evidence type="ECO:0000313" key="9">
    <source>
        <dbReference type="Proteomes" id="UP000887568"/>
    </source>
</evidence>
<organism evidence="8 9">
    <name type="scientific">Patiria miniata</name>
    <name type="common">Bat star</name>
    <name type="synonym">Asterina miniata</name>
    <dbReference type="NCBI Taxonomy" id="46514"/>
    <lineage>
        <taxon>Eukaryota</taxon>
        <taxon>Metazoa</taxon>
        <taxon>Echinodermata</taxon>
        <taxon>Eleutherozoa</taxon>
        <taxon>Asterozoa</taxon>
        <taxon>Asteroidea</taxon>
        <taxon>Valvatacea</taxon>
        <taxon>Valvatida</taxon>
        <taxon>Asterinidae</taxon>
        <taxon>Patiria</taxon>
    </lineage>
</organism>
<evidence type="ECO:0000256" key="5">
    <source>
        <dbReference type="SAM" id="Coils"/>
    </source>
</evidence>
<dbReference type="Proteomes" id="UP000887568">
    <property type="component" value="Unplaced"/>
</dbReference>
<sequence length="827" mass="93863">MDKLDVLDELLPDFQQFLSDLTTCKLSSALETKVEQYNKSIQDYCATILKPAPEPPKAAVNGNIEKFLAEERARSRMSHTVQDDTYYNVHVNTEASKPSNVRGFRQRWSKSFRIERTSFQIDENYEEPTRSPTVPSSNRPPITRIIDDLPEYEDPDEIPARPTGKSATMPLSTRYTEPSDSGGTLMSFNSSSSSQPQDDLQNYEDLPDYDNFDDGDDGEFSSTDYEDYDEDEIGRQQSAGVDSNANKAKTKLDKAKLDQEEKLAHFKKQHESDPKVDHLGLLFIPSKVMTISKKNFGQWTKRYCLARDTHLLCYKNHDTKRPSQDLVLFGYTVAFVGQEGKQQNVFSISHPSRGSELYSADSKEDADKWIGVLQGYATMGNELVPSTGYVEKEGQGATSHTGDELSRKVKGFLGWNKKKSKESNPQLNVDGKGVLSGCINIMGAKYGEPKWRKKYLMIKNGQLECWSEDGETQHFDFPLNGTDMMPADPKVTKRKVAMKISRGNETLIYLETLNHLDMGPLLKIFMEAMTDSKKDPSSSSKTGMVSSLLKAFEKQNNEPAEQVMQRDNRKRSETLPAKISKMPEEPAAESGKKDKKAKKKEDKKKKDKKGKGKEEVVVKEEEVVVKVKEPPAEETPKKKVSVRAKTAFAKSDKMHLLDVDRLEIERKEVDTRKREVTRRKIDLRAQKRETTDPKQKELLEIELQKAQQEWSECSNRLAFINTEIESLNKRSDATTLQEQKQQFRMSMVRELSFKDPMMVRRTRDRLSLCAMRSWSLDSASPEIIGNGLSVDSAKKDQKGSTSPGMKVAQRGGNVKDKLQMFQQMGNK</sequence>
<feature type="compositionally biased region" description="Polar residues" evidence="6">
    <location>
        <begin position="165"/>
        <end position="200"/>
    </location>
</feature>